<reference evidence="2" key="1">
    <citation type="journal article" date="2014" name="Nat. Genet.">
        <title>Genome of the human hookworm Necator americanus.</title>
        <authorList>
            <person name="Tang Y.T."/>
            <person name="Gao X."/>
            <person name="Rosa B.A."/>
            <person name="Abubucker S."/>
            <person name="Hallsworth-Pepin K."/>
            <person name="Martin J."/>
            <person name="Tyagi R."/>
            <person name="Heizer E."/>
            <person name="Zhang X."/>
            <person name="Bhonagiri-Palsikar V."/>
            <person name="Minx P."/>
            <person name="Warren W.C."/>
            <person name="Wang Q."/>
            <person name="Zhan B."/>
            <person name="Hotez P.J."/>
            <person name="Sternberg P.W."/>
            <person name="Dougall A."/>
            <person name="Gaze S.T."/>
            <person name="Mulvenna J."/>
            <person name="Sotillo J."/>
            <person name="Ranganathan S."/>
            <person name="Rabelo E.M."/>
            <person name="Wilson R.K."/>
            <person name="Felgner P.L."/>
            <person name="Bethony J."/>
            <person name="Hawdon J.M."/>
            <person name="Gasser R.B."/>
            <person name="Loukas A."/>
            <person name="Mitreva M."/>
        </authorList>
    </citation>
    <scope>NUCLEOTIDE SEQUENCE [LARGE SCALE GENOMIC DNA]</scope>
</reference>
<accession>W2TAS4</accession>
<dbReference type="KEGG" id="nai:NECAME_18160"/>
<name>W2TAS4_NECAM</name>
<keyword evidence="2" id="KW-1185">Reference proteome</keyword>
<dbReference type="Proteomes" id="UP000053676">
    <property type="component" value="Unassembled WGS sequence"/>
</dbReference>
<dbReference type="AlphaFoldDB" id="W2TAS4"/>
<dbReference type="EMBL" id="KI659608">
    <property type="protein sequence ID" value="ETN79140.1"/>
    <property type="molecule type" value="Genomic_DNA"/>
</dbReference>
<proteinExistence type="predicted"/>
<organism evidence="1 2">
    <name type="scientific">Necator americanus</name>
    <name type="common">Human hookworm</name>
    <dbReference type="NCBI Taxonomy" id="51031"/>
    <lineage>
        <taxon>Eukaryota</taxon>
        <taxon>Metazoa</taxon>
        <taxon>Ecdysozoa</taxon>
        <taxon>Nematoda</taxon>
        <taxon>Chromadorea</taxon>
        <taxon>Rhabditida</taxon>
        <taxon>Rhabditina</taxon>
        <taxon>Rhabditomorpha</taxon>
        <taxon>Strongyloidea</taxon>
        <taxon>Ancylostomatidae</taxon>
        <taxon>Bunostominae</taxon>
        <taxon>Necator</taxon>
    </lineage>
</organism>
<protein>
    <submittedName>
        <fullName evidence="1">Uncharacterized protein</fullName>
    </submittedName>
</protein>
<gene>
    <name evidence="1" type="ORF">NECAME_18160</name>
</gene>
<sequence length="48" mass="6027">MTQTQPWFRLEKKHIMEEKLSGTNLLNSIRRWENQLTRYRLHLMIDNR</sequence>
<evidence type="ECO:0000313" key="2">
    <source>
        <dbReference type="Proteomes" id="UP000053676"/>
    </source>
</evidence>
<evidence type="ECO:0000313" key="1">
    <source>
        <dbReference type="EMBL" id="ETN79140.1"/>
    </source>
</evidence>